<dbReference type="InterPro" id="IPR001932">
    <property type="entry name" value="PPM-type_phosphatase-like_dom"/>
</dbReference>
<evidence type="ECO:0000313" key="4">
    <source>
        <dbReference type="EMBL" id="ALG72235.1"/>
    </source>
</evidence>
<dbReference type="InterPro" id="IPR052016">
    <property type="entry name" value="Bact_Sigma-Reg"/>
</dbReference>
<proteinExistence type="predicted"/>
<evidence type="ECO:0000313" key="5">
    <source>
        <dbReference type="Proteomes" id="UP000069935"/>
    </source>
</evidence>
<evidence type="ECO:0000259" key="3">
    <source>
        <dbReference type="PROSITE" id="PS50110"/>
    </source>
</evidence>
<dbReference type="InterPro" id="IPR036457">
    <property type="entry name" value="PPM-type-like_dom_sf"/>
</dbReference>
<evidence type="ECO:0000256" key="1">
    <source>
        <dbReference type="ARBA" id="ARBA00022801"/>
    </source>
</evidence>
<keyword evidence="5" id="KW-1185">Reference proteome</keyword>
<dbReference type="KEGG" id="ati:AL072_12990"/>
<reference evidence="4 5" key="2">
    <citation type="journal article" date="2016" name="Genome Announc.">
        <title>Complete Genome Sequence of a Strain of Azospirillum thiophilum Isolated from a Sulfide Spring.</title>
        <authorList>
            <person name="Fomenkov A."/>
            <person name="Vincze T."/>
            <person name="Grabovich M."/>
            <person name="Anton B.P."/>
            <person name="Dubinina G."/>
            <person name="Orlova M."/>
            <person name="Belousova E."/>
            <person name="Roberts R.J."/>
        </authorList>
    </citation>
    <scope>NUCLEOTIDE SEQUENCE [LARGE SCALE GENOMIC DNA]</scope>
    <source>
        <strain evidence="4 5">BV-S</strain>
    </source>
</reference>
<reference evidence="5" key="1">
    <citation type="submission" date="2015-08" db="EMBL/GenBank/DDBJ databases">
        <title>Complete Genome Sequence of Azospirillum thiophilum BV-S.</title>
        <authorList>
            <person name="Fomenkov A."/>
            <person name="Vincze T."/>
            <person name="Grabovich M."/>
            <person name="Dubinina G."/>
            <person name="Orlova M."/>
            <person name="Belousova E."/>
            <person name="Roberts R.J."/>
        </authorList>
    </citation>
    <scope>NUCLEOTIDE SEQUENCE [LARGE SCALE GENOMIC DNA]</scope>
    <source>
        <strain evidence="5">BV-S</strain>
    </source>
</reference>
<dbReference type="InterPro" id="IPR011006">
    <property type="entry name" value="CheY-like_superfamily"/>
</dbReference>
<dbReference type="PANTHER" id="PTHR43156">
    <property type="entry name" value="STAGE II SPORULATION PROTEIN E-RELATED"/>
    <property type="match status" value="1"/>
</dbReference>
<gene>
    <name evidence="4" type="ORF">AL072_12990</name>
</gene>
<dbReference type="InterPro" id="IPR001789">
    <property type="entry name" value="Sig_transdc_resp-reg_receiver"/>
</dbReference>
<dbReference type="EMBL" id="CP012401">
    <property type="protein sequence ID" value="ALG72235.1"/>
    <property type="molecule type" value="Genomic_DNA"/>
</dbReference>
<dbReference type="GO" id="GO:0000160">
    <property type="term" value="P:phosphorelay signal transduction system"/>
    <property type="evidence" value="ECO:0007669"/>
    <property type="project" value="InterPro"/>
</dbReference>
<sequence>MVIGHPRPAAAGPLRGVVEGLGARDVAVVDGDGLLAAVEEPPHLLVLHAGLPGFGPEMLSALRAGAMLRELPILVLGRFAGARQRAALMAAGATDLLARPLTLPELAARLSLHLENRKLTQSLQEMIDSLHAYHGGAMQRMALAREMQLGLLPDRALCQGLERSHGIELDSHFESSSELGGDLWGVHPLDERRFALFLYDFTGHGVAAALNTFRLHALLARTDLPADDPAGTLAALNRLLIGLLPETQFAAMVYAVVDTAADTLTYATAGAPKPLIGRPDGSLEIGPSCGVPLGVAAGAAYRNHRLEFPAGSFLVLFSDALVEARGRDGRLVGHGGVADLVRGLPGLCGSGAEENSMEDGMVEEGARPLARLLDRYFTTMPRPLADDLTVLWLSRPWRPDPWPCRPDPD</sequence>
<dbReference type="Gene3D" id="3.40.50.2300">
    <property type="match status" value="1"/>
</dbReference>
<evidence type="ECO:0000256" key="2">
    <source>
        <dbReference type="PROSITE-ProRule" id="PRU00169"/>
    </source>
</evidence>
<accession>A0AAC8ZUE3</accession>
<dbReference type="PROSITE" id="PS50110">
    <property type="entry name" value="RESPONSE_REGULATORY"/>
    <property type="match status" value="1"/>
</dbReference>
<dbReference type="SUPFAM" id="SSF52172">
    <property type="entry name" value="CheY-like"/>
    <property type="match status" value="1"/>
</dbReference>
<dbReference type="PANTHER" id="PTHR43156:SF2">
    <property type="entry name" value="STAGE II SPORULATION PROTEIN E"/>
    <property type="match status" value="1"/>
</dbReference>
<name>A0AAC8ZUE3_9PROT</name>
<dbReference type="Gene3D" id="3.60.40.10">
    <property type="entry name" value="PPM-type phosphatase domain"/>
    <property type="match status" value="1"/>
</dbReference>
<dbReference type="Pfam" id="PF07228">
    <property type="entry name" value="SpoIIE"/>
    <property type="match status" value="1"/>
</dbReference>
<feature type="domain" description="Response regulatory" evidence="3">
    <location>
        <begin position="1"/>
        <end position="114"/>
    </location>
</feature>
<dbReference type="AlphaFoldDB" id="A0AAC8ZUE3"/>
<dbReference type="SMART" id="SM00331">
    <property type="entry name" value="PP2C_SIG"/>
    <property type="match status" value="1"/>
</dbReference>
<dbReference type="Proteomes" id="UP000069935">
    <property type="component" value="Chromosome 1"/>
</dbReference>
<protein>
    <recommendedName>
        <fullName evidence="3">Response regulatory domain-containing protein</fullName>
    </recommendedName>
</protein>
<comment type="caution">
    <text evidence="2">Lacks conserved residue(s) required for the propagation of feature annotation.</text>
</comment>
<organism evidence="4 5">
    <name type="scientific">Azospirillum thiophilum</name>
    <dbReference type="NCBI Taxonomy" id="528244"/>
    <lineage>
        <taxon>Bacteria</taxon>
        <taxon>Pseudomonadati</taxon>
        <taxon>Pseudomonadota</taxon>
        <taxon>Alphaproteobacteria</taxon>
        <taxon>Rhodospirillales</taxon>
        <taxon>Azospirillaceae</taxon>
        <taxon>Azospirillum</taxon>
    </lineage>
</organism>
<keyword evidence="1" id="KW-0378">Hydrolase</keyword>
<dbReference type="GO" id="GO:0016791">
    <property type="term" value="F:phosphatase activity"/>
    <property type="evidence" value="ECO:0007669"/>
    <property type="project" value="TreeGrafter"/>
</dbReference>